<dbReference type="AlphaFoldDB" id="A0AA39S9B6"/>
<sequence length="107" mass="11293">MGQQVKALKEANLALQAELEEAKDDLACVEKSVTSLVQSATEAKSGETTKEETQDPPTAQENQGQDYVRPTKAADPPVEAGVPGVGEVQATTGAKVAKKVDEARQEE</sequence>
<evidence type="ECO:0000313" key="4">
    <source>
        <dbReference type="Proteomes" id="UP001168877"/>
    </source>
</evidence>
<evidence type="ECO:0000256" key="1">
    <source>
        <dbReference type="SAM" id="Coils"/>
    </source>
</evidence>
<protein>
    <submittedName>
        <fullName evidence="3">Uncharacterized protein</fullName>
    </submittedName>
</protein>
<feature type="compositionally biased region" description="Low complexity" evidence="2">
    <location>
        <begin position="73"/>
        <end position="88"/>
    </location>
</feature>
<reference evidence="3" key="1">
    <citation type="journal article" date="2022" name="Plant J.">
        <title>Strategies of tolerance reflected in two North American maple genomes.</title>
        <authorList>
            <person name="McEvoy S.L."/>
            <person name="Sezen U.U."/>
            <person name="Trouern-Trend A."/>
            <person name="McMahon S.M."/>
            <person name="Schaberg P.G."/>
            <person name="Yang J."/>
            <person name="Wegrzyn J.L."/>
            <person name="Swenson N.G."/>
        </authorList>
    </citation>
    <scope>NUCLEOTIDE SEQUENCE</scope>
    <source>
        <strain evidence="3">NS2018</strain>
    </source>
</reference>
<accession>A0AA39S9B6</accession>
<feature type="compositionally biased region" description="Polar residues" evidence="2">
    <location>
        <begin position="55"/>
        <end position="65"/>
    </location>
</feature>
<organism evidence="3 4">
    <name type="scientific">Acer saccharum</name>
    <name type="common">Sugar maple</name>
    <dbReference type="NCBI Taxonomy" id="4024"/>
    <lineage>
        <taxon>Eukaryota</taxon>
        <taxon>Viridiplantae</taxon>
        <taxon>Streptophyta</taxon>
        <taxon>Embryophyta</taxon>
        <taxon>Tracheophyta</taxon>
        <taxon>Spermatophyta</taxon>
        <taxon>Magnoliopsida</taxon>
        <taxon>eudicotyledons</taxon>
        <taxon>Gunneridae</taxon>
        <taxon>Pentapetalae</taxon>
        <taxon>rosids</taxon>
        <taxon>malvids</taxon>
        <taxon>Sapindales</taxon>
        <taxon>Sapindaceae</taxon>
        <taxon>Hippocastanoideae</taxon>
        <taxon>Acereae</taxon>
        <taxon>Acer</taxon>
    </lineage>
</organism>
<feature type="coiled-coil region" evidence="1">
    <location>
        <begin position="5"/>
        <end position="32"/>
    </location>
</feature>
<gene>
    <name evidence="3" type="ORF">LWI29_027907</name>
</gene>
<evidence type="ECO:0000313" key="3">
    <source>
        <dbReference type="EMBL" id="KAK0587734.1"/>
    </source>
</evidence>
<name>A0AA39S9B6_ACESA</name>
<comment type="caution">
    <text evidence="3">The sequence shown here is derived from an EMBL/GenBank/DDBJ whole genome shotgun (WGS) entry which is preliminary data.</text>
</comment>
<feature type="compositionally biased region" description="Basic and acidic residues" evidence="2">
    <location>
        <begin position="44"/>
        <end position="53"/>
    </location>
</feature>
<dbReference type="Proteomes" id="UP001168877">
    <property type="component" value="Unassembled WGS sequence"/>
</dbReference>
<feature type="region of interest" description="Disordered" evidence="2">
    <location>
        <begin position="38"/>
        <end position="107"/>
    </location>
</feature>
<evidence type="ECO:0000256" key="2">
    <source>
        <dbReference type="SAM" id="MobiDB-lite"/>
    </source>
</evidence>
<keyword evidence="1" id="KW-0175">Coiled coil</keyword>
<dbReference type="EMBL" id="JAUESC010000382">
    <property type="protein sequence ID" value="KAK0587734.1"/>
    <property type="molecule type" value="Genomic_DNA"/>
</dbReference>
<keyword evidence="4" id="KW-1185">Reference proteome</keyword>
<feature type="compositionally biased region" description="Basic and acidic residues" evidence="2">
    <location>
        <begin position="98"/>
        <end position="107"/>
    </location>
</feature>
<proteinExistence type="predicted"/>
<reference evidence="3" key="2">
    <citation type="submission" date="2023-06" db="EMBL/GenBank/DDBJ databases">
        <authorList>
            <person name="Swenson N.G."/>
            <person name="Wegrzyn J.L."/>
            <person name="Mcevoy S.L."/>
        </authorList>
    </citation>
    <scope>NUCLEOTIDE SEQUENCE</scope>
    <source>
        <strain evidence="3">NS2018</strain>
        <tissue evidence="3">Leaf</tissue>
    </source>
</reference>